<name>A0A1X7AM47_9GAMM</name>
<dbReference type="Pfam" id="PF00593">
    <property type="entry name" value="TonB_dep_Rec_b-barrel"/>
    <property type="match status" value="1"/>
</dbReference>
<evidence type="ECO:0000256" key="10">
    <source>
        <dbReference type="PROSITE-ProRule" id="PRU01360"/>
    </source>
</evidence>
<dbReference type="PANTHER" id="PTHR30069">
    <property type="entry name" value="TONB-DEPENDENT OUTER MEMBRANE RECEPTOR"/>
    <property type="match status" value="1"/>
</dbReference>
<proteinExistence type="inferred from homology"/>
<keyword evidence="4 10" id="KW-0812">Transmembrane</keyword>
<dbReference type="OrthoDB" id="9764669at2"/>
<keyword evidence="5 12" id="KW-0732">Signal</keyword>
<dbReference type="Proteomes" id="UP000196573">
    <property type="component" value="Unassembled WGS sequence"/>
</dbReference>
<evidence type="ECO:0000256" key="2">
    <source>
        <dbReference type="ARBA" id="ARBA00022448"/>
    </source>
</evidence>
<dbReference type="AlphaFoldDB" id="A0A1X7AM47"/>
<keyword evidence="16" id="KW-1185">Reference proteome</keyword>
<evidence type="ECO:0000256" key="11">
    <source>
        <dbReference type="RuleBase" id="RU003357"/>
    </source>
</evidence>
<comment type="subcellular location">
    <subcellularLocation>
        <location evidence="1 10">Cell outer membrane</location>
        <topology evidence="1 10">Multi-pass membrane protein</topology>
    </subcellularLocation>
</comment>
<dbReference type="PROSITE" id="PS52016">
    <property type="entry name" value="TONB_DEPENDENT_REC_3"/>
    <property type="match status" value="1"/>
</dbReference>
<dbReference type="PANTHER" id="PTHR30069:SF53">
    <property type="entry name" value="COLICIN I RECEPTOR-RELATED"/>
    <property type="match status" value="1"/>
</dbReference>
<evidence type="ECO:0000256" key="12">
    <source>
        <dbReference type="SAM" id="SignalP"/>
    </source>
</evidence>
<dbReference type="GO" id="GO:0009279">
    <property type="term" value="C:cell outer membrane"/>
    <property type="evidence" value="ECO:0007669"/>
    <property type="project" value="UniProtKB-SubCell"/>
</dbReference>
<keyword evidence="9 10" id="KW-0998">Cell outer membrane</keyword>
<evidence type="ECO:0000259" key="13">
    <source>
        <dbReference type="Pfam" id="PF00593"/>
    </source>
</evidence>
<evidence type="ECO:0000256" key="8">
    <source>
        <dbReference type="ARBA" id="ARBA00023136"/>
    </source>
</evidence>
<evidence type="ECO:0000256" key="1">
    <source>
        <dbReference type="ARBA" id="ARBA00004571"/>
    </source>
</evidence>
<evidence type="ECO:0000259" key="14">
    <source>
        <dbReference type="Pfam" id="PF07715"/>
    </source>
</evidence>
<keyword evidence="6" id="KW-0406">Ion transport</keyword>
<evidence type="ECO:0000256" key="9">
    <source>
        <dbReference type="ARBA" id="ARBA00023237"/>
    </source>
</evidence>
<gene>
    <name evidence="15" type="primary">btuB_4</name>
    <name evidence="15" type="ORF">EHSB41UT_02882</name>
</gene>
<evidence type="ECO:0000256" key="4">
    <source>
        <dbReference type="ARBA" id="ARBA00022692"/>
    </source>
</evidence>
<dbReference type="InterPro" id="IPR012910">
    <property type="entry name" value="Plug_dom"/>
</dbReference>
<dbReference type="InterPro" id="IPR037066">
    <property type="entry name" value="Plug_dom_sf"/>
</dbReference>
<keyword evidence="2 10" id="KW-0813">Transport</keyword>
<evidence type="ECO:0000256" key="3">
    <source>
        <dbReference type="ARBA" id="ARBA00022452"/>
    </source>
</evidence>
<dbReference type="SUPFAM" id="SSF56935">
    <property type="entry name" value="Porins"/>
    <property type="match status" value="1"/>
</dbReference>
<feature type="domain" description="TonB-dependent receptor plug" evidence="14">
    <location>
        <begin position="43"/>
        <end position="148"/>
    </location>
</feature>
<feature type="domain" description="TonB-dependent receptor-like beta-barrel" evidence="13">
    <location>
        <begin position="169"/>
        <end position="579"/>
    </location>
</feature>
<keyword evidence="8 10" id="KW-0472">Membrane</keyword>
<dbReference type="Gene3D" id="2.40.170.20">
    <property type="entry name" value="TonB-dependent receptor, beta-barrel domain"/>
    <property type="match status" value="1"/>
</dbReference>
<organism evidence="15 16">
    <name type="scientific">Parendozoicomonas haliclonae</name>
    <dbReference type="NCBI Taxonomy" id="1960125"/>
    <lineage>
        <taxon>Bacteria</taxon>
        <taxon>Pseudomonadati</taxon>
        <taxon>Pseudomonadota</taxon>
        <taxon>Gammaproteobacteria</taxon>
        <taxon>Oceanospirillales</taxon>
        <taxon>Endozoicomonadaceae</taxon>
        <taxon>Parendozoicomonas</taxon>
    </lineage>
</organism>
<dbReference type="InterPro" id="IPR036942">
    <property type="entry name" value="Beta-barrel_TonB_sf"/>
</dbReference>
<reference evidence="15 16" key="1">
    <citation type="submission" date="2017-03" db="EMBL/GenBank/DDBJ databases">
        <authorList>
            <person name="Afonso C.L."/>
            <person name="Miller P.J."/>
            <person name="Scott M.A."/>
            <person name="Spackman E."/>
            <person name="Goraichik I."/>
            <person name="Dimitrov K.M."/>
            <person name="Suarez D.L."/>
            <person name="Swayne D.E."/>
        </authorList>
    </citation>
    <scope>NUCLEOTIDE SEQUENCE [LARGE SCALE GENOMIC DNA]</scope>
    <source>
        <strain evidence="15">SB41UT1</strain>
    </source>
</reference>
<dbReference type="InterPro" id="IPR039426">
    <property type="entry name" value="TonB-dep_rcpt-like"/>
</dbReference>
<dbReference type="EMBL" id="FWPT01000006">
    <property type="protein sequence ID" value="SMA48770.1"/>
    <property type="molecule type" value="Genomic_DNA"/>
</dbReference>
<accession>A0A1X7AM47</accession>
<evidence type="ECO:0000313" key="15">
    <source>
        <dbReference type="EMBL" id="SMA48770.1"/>
    </source>
</evidence>
<feature type="chain" id="PRO_5012959555" evidence="12">
    <location>
        <begin position="22"/>
        <end position="607"/>
    </location>
</feature>
<dbReference type="Pfam" id="PF07715">
    <property type="entry name" value="Plug"/>
    <property type="match status" value="1"/>
</dbReference>
<dbReference type="InterPro" id="IPR000531">
    <property type="entry name" value="Beta-barrel_TonB"/>
</dbReference>
<dbReference type="Gene3D" id="2.170.130.10">
    <property type="entry name" value="TonB-dependent receptor, plug domain"/>
    <property type="match status" value="1"/>
</dbReference>
<dbReference type="CDD" id="cd01347">
    <property type="entry name" value="ligand_gated_channel"/>
    <property type="match status" value="1"/>
</dbReference>
<evidence type="ECO:0000256" key="6">
    <source>
        <dbReference type="ARBA" id="ARBA00023065"/>
    </source>
</evidence>
<keyword evidence="7 11" id="KW-0798">TonB box</keyword>
<keyword evidence="3 10" id="KW-1134">Transmembrane beta strand</keyword>
<sequence>MYLKKFSITLLPLAVAVSAHATDNVYKMDEVVVTAARTAQTVDQTLASVSVITRKDIEQSQAQSVPELLAKLPGVQIRSNGGPGSNTDMLIRGTSPSQSIVLMDGQRIGSATNGSPALQYLNPDQIERIEVVRGPKASLYGADAIGGVVNIITRKGKGAQHMSVQAGYGSDKTRILNANFGAGNETTSYHIGVSRFITDGYDRTNDTPKDNDDRDAYDNTTVSLKLDHKFSQKLNAGVSFYQGEGKTEYDVNKAGFDPHYNFKVQTLAAKGSYDVNDIWQSSLSLSRTIDESETLQTDYPSTYKTTRHLATWQNDISVTEDTLLTAGFDYSKDEIDSAKNYTATSRTNKAVFLQSLTTFSSSDLQLAVRRDKNEDYGDKTTGNIAYGYNLPADMRLIASYGTAFRAPTFNDLYWPGSGNPDVKPETSKNAELELRGKYSLGQWSVAAFQNDIDDMIAWAKKPGSTLSQPMNVDSARIRGVEMAISAALNDWTVAANLTLLDPKDKKTDNVLYRRAKQNLNVDIDKKIAQFTLGGSLRAQSHSYDDAANKERIDGFAVVDLRGAWQATKTIKTEVKLTNLLNKKYETVLGYNEPSRGVMASVTWTPEI</sequence>
<dbReference type="RefSeq" id="WP_087111071.1">
    <property type="nucleotide sequence ID" value="NZ_CBCSCN010000006.1"/>
</dbReference>
<dbReference type="GO" id="GO:0015889">
    <property type="term" value="P:cobalamin transport"/>
    <property type="evidence" value="ECO:0007669"/>
    <property type="project" value="TreeGrafter"/>
</dbReference>
<evidence type="ECO:0000256" key="5">
    <source>
        <dbReference type="ARBA" id="ARBA00022729"/>
    </source>
</evidence>
<dbReference type="GO" id="GO:0006811">
    <property type="term" value="P:monoatomic ion transport"/>
    <property type="evidence" value="ECO:0007669"/>
    <property type="project" value="UniProtKB-KW"/>
</dbReference>
<comment type="similarity">
    <text evidence="10 11">Belongs to the TonB-dependent receptor family.</text>
</comment>
<feature type="signal peptide" evidence="12">
    <location>
        <begin position="1"/>
        <end position="21"/>
    </location>
</feature>
<protein>
    <submittedName>
        <fullName evidence="15">Vitamin B12 transporter BtuB</fullName>
    </submittedName>
</protein>
<evidence type="ECO:0000256" key="7">
    <source>
        <dbReference type="ARBA" id="ARBA00023077"/>
    </source>
</evidence>
<evidence type="ECO:0000313" key="16">
    <source>
        <dbReference type="Proteomes" id="UP000196573"/>
    </source>
</evidence>